<dbReference type="AlphaFoldDB" id="A0A2P2QYR7"/>
<sequence length="21" mass="2296">MKKRNISTITNHPLAGVCIKA</sequence>
<accession>A0A2P2QYR7</accession>
<proteinExistence type="predicted"/>
<dbReference type="EMBL" id="GGEC01091656">
    <property type="protein sequence ID" value="MBX72140.1"/>
    <property type="molecule type" value="Transcribed_RNA"/>
</dbReference>
<name>A0A2P2QYR7_RHIMU</name>
<protein>
    <submittedName>
        <fullName evidence="1">Uncharacterized protein</fullName>
    </submittedName>
</protein>
<organism evidence="1">
    <name type="scientific">Rhizophora mucronata</name>
    <name type="common">Asiatic mangrove</name>
    <dbReference type="NCBI Taxonomy" id="61149"/>
    <lineage>
        <taxon>Eukaryota</taxon>
        <taxon>Viridiplantae</taxon>
        <taxon>Streptophyta</taxon>
        <taxon>Embryophyta</taxon>
        <taxon>Tracheophyta</taxon>
        <taxon>Spermatophyta</taxon>
        <taxon>Magnoliopsida</taxon>
        <taxon>eudicotyledons</taxon>
        <taxon>Gunneridae</taxon>
        <taxon>Pentapetalae</taxon>
        <taxon>rosids</taxon>
        <taxon>fabids</taxon>
        <taxon>Malpighiales</taxon>
        <taxon>Rhizophoraceae</taxon>
        <taxon>Rhizophora</taxon>
    </lineage>
</organism>
<reference evidence="1" key="1">
    <citation type="submission" date="2018-02" db="EMBL/GenBank/DDBJ databases">
        <title>Rhizophora mucronata_Transcriptome.</title>
        <authorList>
            <person name="Meera S.P."/>
            <person name="Sreeshan A."/>
            <person name="Augustine A."/>
        </authorList>
    </citation>
    <scope>NUCLEOTIDE SEQUENCE</scope>
    <source>
        <tissue evidence="1">Leaf</tissue>
    </source>
</reference>
<evidence type="ECO:0000313" key="1">
    <source>
        <dbReference type="EMBL" id="MBX72140.1"/>
    </source>
</evidence>